<reference evidence="1 2" key="1">
    <citation type="submission" date="2024-01" db="EMBL/GenBank/DDBJ databases">
        <title>Genome assemblies of Stephania.</title>
        <authorList>
            <person name="Yang L."/>
        </authorList>
    </citation>
    <scope>NUCLEOTIDE SEQUENCE [LARGE SCALE GENOMIC DNA]</scope>
    <source>
        <strain evidence="1">QJT</strain>
        <tissue evidence="1">Leaf</tissue>
    </source>
</reference>
<keyword evidence="2" id="KW-1185">Reference proteome</keyword>
<sequence>MANCGQQRPIVLNFNGNHCLIHRVYNEHPHQLLLPEFFDDTTTDFGRTD</sequence>
<dbReference type="Proteomes" id="UP001417504">
    <property type="component" value="Unassembled WGS sequence"/>
</dbReference>
<name>A0AAP0I884_9MAGN</name>
<proteinExistence type="predicted"/>
<gene>
    <name evidence="1" type="ORF">Sjap_018525</name>
</gene>
<protein>
    <submittedName>
        <fullName evidence="1">Uncharacterized protein</fullName>
    </submittedName>
</protein>
<dbReference type="AlphaFoldDB" id="A0AAP0I884"/>
<organism evidence="1 2">
    <name type="scientific">Stephania japonica</name>
    <dbReference type="NCBI Taxonomy" id="461633"/>
    <lineage>
        <taxon>Eukaryota</taxon>
        <taxon>Viridiplantae</taxon>
        <taxon>Streptophyta</taxon>
        <taxon>Embryophyta</taxon>
        <taxon>Tracheophyta</taxon>
        <taxon>Spermatophyta</taxon>
        <taxon>Magnoliopsida</taxon>
        <taxon>Ranunculales</taxon>
        <taxon>Menispermaceae</taxon>
        <taxon>Menispermoideae</taxon>
        <taxon>Cissampelideae</taxon>
        <taxon>Stephania</taxon>
    </lineage>
</organism>
<comment type="caution">
    <text evidence="1">The sequence shown here is derived from an EMBL/GenBank/DDBJ whole genome shotgun (WGS) entry which is preliminary data.</text>
</comment>
<evidence type="ECO:0000313" key="1">
    <source>
        <dbReference type="EMBL" id="KAK9110465.1"/>
    </source>
</evidence>
<accession>A0AAP0I884</accession>
<evidence type="ECO:0000313" key="2">
    <source>
        <dbReference type="Proteomes" id="UP001417504"/>
    </source>
</evidence>
<dbReference type="EMBL" id="JBBNAE010000007">
    <property type="protein sequence ID" value="KAK9110465.1"/>
    <property type="molecule type" value="Genomic_DNA"/>
</dbReference>